<sequence>MTNRSYGNPVTSRRHLWKAFWSVQDCEVGALDSAANNGYSDVNYDTDLQCIYNRELEGSSEFRCTSCGRSNKKAVLSLRSDTGQTSRHVLPYDSLLNATVVHIDHKENNLYVRPDVFQEKAAVLETRLRCVSFDVLEPLGSRNVRIGQVYLVFSSVTKCFARAVCGHMKYTHQNITRYQMYFVDDGRLEFVEQKDVFLLPFALGVIPPVCVPLDLANCSKSLAFSTCVDHFRSLQVGSRIVFALKSQTVEDDQGGGQSSYQNENFPLTFTSKIFVGDTVRFEITCPKNAQVDSGYARFSYGALQDQWSSFSAFPSLARQKILPCDTTVRVARRCDREGIYWMVDERLLQFVEEILTQPTNFLAIEESHVKLYPCLAHVKVDGEFGRSTYCRALLRNFSPNCRRCNVFLVDYAKFVTCDVFSLFTLEGQPQQVYETPAAAFLSVVQNRDANGVVQQSRAYLCEGVSYSITLLSVDSEGIFYSSVYFPTIENMFDSVARNELCNIHNSGVGVNQTLLNGCENSDNADGSSAGVNLNPFCRSKRTKEEDDIFERRNFSVKGALMKLEDKVTKYYDDLYRKLEILSMHERDLLREAKYYKTTPFSRAKNGVTPSKYSKMDRNIGKLPVYSNRYLGKEDDTIQKSSCADNHNAIRIEKFKKLRDFELGLLKQRQTTKIQLRNCSREKSRPTSRKHEHALRNGCGESDHKEGFVVEEFRRSEGSSSADSGIDHSDEDVPLAEFWTGFAEWPSKMNLAQQINHLVLIIGATCNGGDSVFVLKNENYRIKCSFTLFISHPLPSASSLRQLQVFVYGSSLNDQPLFNHTVVLSGGQYWVRRSDDDYACLRWPLFFVHILSDENMDFLEQHLDSIQASIHLDVSEMEPGTLCVAYCSKYKAKFRAVISTVKSEALEVFYVDYGNYEWLKPSSVYSIEHLSHALKTHPGMAIPCILSPFDVGNFSFEENCKIREAFKESVASEDDLFRLRFVAQRADGVYVVERCDV</sequence>
<feature type="region of interest" description="Disordered" evidence="1">
    <location>
        <begin position="676"/>
        <end position="700"/>
    </location>
</feature>
<evidence type="ECO:0000313" key="3">
    <source>
        <dbReference type="EMBL" id="VDD87278.1"/>
    </source>
</evidence>
<reference evidence="3 4" key="2">
    <citation type="submission" date="2018-10" db="EMBL/GenBank/DDBJ databases">
        <authorList>
            <consortium name="Pathogen Informatics"/>
        </authorList>
    </citation>
    <scope>NUCLEOTIDE SEQUENCE [LARGE SCALE GENOMIC DNA]</scope>
</reference>
<accession>A0A158Q9P9</accession>
<proteinExistence type="predicted"/>
<dbReference type="AlphaFoldDB" id="A0A158Q9P9"/>
<dbReference type="PANTHER" id="PTHR22948:SF76">
    <property type="entry name" value="FI20010P1-RELATED"/>
    <property type="match status" value="1"/>
</dbReference>
<dbReference type="PANTHER" id="PTHR22948">
    <property type="entry name" value="TUDOR DOMAIN CONTAINING PROTEIN"/>
    <property type="match status" value="1"/>
</dbReference>
<dbReference type="OrthoDB" id="10069557at2759"/>
<dbReference type="PROSITE" id="PS50304">
    <property type="entry name" value="TUDOR"/>
    <property type="match status" value="1"/>
</dbReference>
<dbReference type="Gene3D" id="2.30.30.140">
    <property type="match status" value="1"/>
</dbReference>
<dbReference type="EMBL" id="UXUI01007377">
    <property type="protein sequence ID" value="VDD87278.1"/>
    <property type="molecule type" value="Genomic_DNA"/>
</dbReference>
<organism evidence="5">
    <name type="scientific">Enterobius vermicularis</name>
    <name type="common">Human pinworm</name>
    <dbReference type="NCBI Taxonomy" id="51028"/>
    <lineage>
        <taxon>Eukaryota</taxon>
        <taxon>Metazoa</taxon>
        <taxon>Ecdysozoa</taxon>
        <taxon>Nematoda</taxon>
        <taxon>Chromadorea</taxon>
        <taxon>Rhabditida</taxon>
        <taxon>Spirurina</taxon>
        <taxon>Oxyuridomorpha</taxon>
        <taxon>Oxyuroidea</taxon>
        <taxon>Oxyuridae</taxon>
        <taxon>Enterobius</taxon>
    </lineage>
</organism>
<dbReference type="InterPro" id="IPR050621">
    <property type="entry name" value="Tudor_domain_containing"/>
</dbReference>
<dbReference type="Proteomes" id="UP000274131">
    <property type="component" value="Unassembled WGS sequence"/>
</dbReference>
<dbReference type="Pfam" id="PF00567">
    <property type="entry name" value="TUDOR"/>
    <property type="match status" value="1"/>
</dbReference>
<evidence type="ECO:0000313" key="4">
    <source>
        <dbReference type="Proteomes" id="UP000274131"/>
    </source>
</evidence>
<dbReference type="STRING" id="51028.A0A158Q9P9"/>
<dbReference type="WBParaSite" id="EVEC_0000271301-mRNA-1">
    <property type="protein sequence ID" value="EVEC_0000271301-mRNA-1"/>
    <property type="gene ID" value="EVEC_0000271301"/>
</dbReference>
<evidence type="ECO:0000256" key="1">
    <source>
        <dbReference type="SAM" id="MobiDB-lite"/>
    </source>
</evidence>
<evidence type="ECO:0000313" key="5">
    <source>
        <dbReference type="WBParaSite" id="EVEC_0000271301-mRNA-1"/>
    </source>
</evidence>
<dbReference type="InterPro" id="IPR002999">
    <property type="entry name" value="Tudor"/>
</dbReference>
<name>A0A158Q9P9_ENTVE</name>
<reference evidence="5" key="1">
    <citation type="submission" date="2016-04" db="UniProtKB">
        <authorList>
            <consortium name="WormBaseParasite"/>
        </authorList>
    </citation>
    <scope>IDENTIFICATION</scope>
</reference>
<keyword evidence="4" id="KW-1185">Reference proteome</keyword>
<gene>
    <name evidence="3" type="ORF">EVEC_LOCUS2421</name>
</gene>
<protein>
    <submittedName>
        <fullName evidence="5">Tudor domain-containing protein</fullName>
    </submittedName>
</protein>
<dbReference type="SMART" id="SM00333">
    <property type="entry name" value="TUDOR"/>
    <property type="match status" value="1"/>
</dbReference>
<evidence type="ECO:0000259" key="2">
    <source>
        <dbReference type="PROSITE" id="PS50304"/>
    </source>
</evidence>
<feature type="domain" description="Tudor" evidence="2">
    <location>
        <begin position="875"/>
        <end position="933"/>
    </location>
</feature>
<dbReference type="SUPFAM" id="SSF63748">
    <property type="entry name" value="Tudor/PWWP/MBT"/>
    <property type="match status" value="2"/>
</dbReference>